<name>A0A163K444_ABSGL</name>
<evidence type="ECO:0000256" key="3">
    <source>
        <dbReference type="ARBA" id="ARBA00022723"/>
    </source>
</evidence>
<evidence type="ECO:0000256" key="1">
    <source>
        <dbReference type="ARBA" id="ARBA00001946"/>
    </source>
</evidence>
<comment type="similarity">
    <text evidence="2">Belongs to the TRAFAC class TrmE-Era-EngA-EngB-Septin-like GTPase superfamily. EngB GTPase family.</text>
</comment>
<comment type="cofactor">
    <cofactor evidence="1">
        <name>Mg(2+)</name>
        <dbReference type="ChEBI" id="CHEBI:18420"/>
    </cofactor>
</comment>
<dbReference type="GO" id="GO:0005525">
    <property type="term" value="F:GTP binding"/>
    <property type="evidence" value="ECO:0007669"/>
    <property type="project" value="UniProtKB-KW"/>
</dbReference>
<organism evidence="9">
    <name type="scientific">Absidia glauca</name>
    <name type="common">Pin mould</name>
    <dbReference type="NCBI Taxonomy" id="4829"/>
    <lineage>
        <taxon>Eukaryota</taxon>
        <taxon>Fungi</taxon>
        <taxon>Fungi incertae sedis</taxon>
        <taxon>Mucoromycota</taxon>
        <taxon>Mucoromycotina</taxon>
        <taxon>Mucoromycetes</taxon>
        <taxon>Mucorales</taxon>
        <taxon>Cunninghamellaceae</taxon>
        <taxon>Absidia</taxon>
    </lineage>
</organism>
<evidence type="ECO:0000256" key="4">
    <source>
        <dbReference type="ARBA" id="ARBA00022741"/>
    </source>
</evidence>
<dbReference type="Proteomes" id="UP000078561">
    <property type="component" value="Unassembled WGS sequence"/>
</dbReference>
<dbReference type="NCBIfam" id="TIGR03598">
    <property type="entry name" value="GTPase_YsxC"/>
    <property type="match status" value="1"/>
</dbReference>
<dbReference type="OMA" id="MLFLMGH"/>
<dbReference type="InterPro" id="IPR019987">
    <property type="entry name" value="GTP-bd_ribosome_bio_YsxC"/>
</dbReference>
<dbReference type="OrthoDB" id="391988at2759"/>
<keyword evidence="10" id="KW-1185">Reference proteome</keyword>
<dbReference type="STRING" id="4829.A0A163K444"/>
<keyword evidence="6" id="KW-0342">GTP-binding</keyword>
<dbReference type="InterPro" id="IPR006073">
    <property type="entry name" value="GTP-bd"/>
</dbReference>
<dbReference type="HAMAP" id="MF_00321">
    <property type="entry name" value="GTPase_EngB"/>
    <property type="match status" value="1"/>
</dbReference>
<dbReference type="InterPro" id="IPR030393">
    <property type="entry name" value="G_ENGB_dom"/>
</dbReference>
<evidence type="ECO:0000256" key="2">
    <source>
        <dbReference type="ARBA" id="ARBA00009638"/>
    </source>
</evidence>
<dbReference type="Pfam" id="PF01926">
    <property type="entry name" value="MMR_HSR1"/>
    <property type="match status" value="1"/>
</dbReference>
<dbReference type="SUPFAM" id="SSF52540">
    <property type="entry name" value="P-loop containing nucleoside triphosphate hydrolases"/>
    <property type="match status" value="1"/>
</dbReference>
<evidence type="ECO:0000256" key="6">
    <source>
        <dbReference type="ARBA" id="ARBA00023134"/>
    </source>
</evidence>
<protein>
    <recommendedName>
        <fullName evidence="8">EngB-type G domain-containing protein</fullName>
    </recommendedName>
</protein>
<evidence type="ECO:0000259" key="8">
    <source>
        <dbReference type="PROSITE" id="PS51706"/>
    </source>
</evidence>
<dbReference type="AlphaFoldDB" id="A0A163K444"/>
<proteinExistence type="inferred from homology"/>
<dbReference type="GO" id="GO:0046872">
    <property type="term" value="F:metal ion binding"/>
    <property type="evidence" value="ECO:0007669"/>
    <property type="project" value="UniProtKB-KW"/>
</dbReference>
<dbReference type="EMBL" id="LT554591">
    <property type="protein sequence ID" value="SAM06376.1"/>
    <property type="molecule type" value="Genomic_DNA"/>
</dbReference>
<accession>A0A163K444</accession>
<dbReference type="InterPro" id="IPR005225">
    <property type="entry name" value="Small_GTP-bd"/>
</dbReference>
<evidence type="ECO:0000256" key="7">
    <source>
        <dbReference type="SAM" id="MobiDB-lite"/>
    </source>
</evidence>
<dbReference type="InParanoid" id="A0A163K444"/>
<dbReference type="PANTHER" id="PTHR47560">
    <property type="entry name" value="EXPRESSED PROTEIN"/>
    <property type="match status" value="1"/>
</dbReference>
<keyword evidence="3" id="KW-0479">Metal-binding</keyword>
<feature type="region of interest" description="Disordered" evidence="7">
    <location>
        <begin position="1"/>
        <end position="31"/>
    </location>
</feature>
<evidence type="ECO:0000256" key="5">
    <source>
        <dbReference type="ARBA" id="ARBA00022842"/>
    </source>
</evidence>
<reference evidence="9" key="1">
    <citation type="submission" date="2016-04" db="EMBL/GenBank/DDBJ databases">
        <authorList>
            <person name="Evans L.H."/>
            <person name="Alamgir A."/>
            <person name="Owens N."/>
            <person name="Weber N.D."/>
            <person name="Virtaneva K."/>
            <person name="Barbian K."/>
            <person name="Babar A."/>
            <person name="Rosenke K."/>
        </authorList>
    </citation>
    <scope>NUCLEOTIDE SEQUENCE [LARGE SCALE GENOMIC DNA]</scope>
    <source>
        <strain evidence="9">CBS 101.48</strain>
    </source>
</reference>
<dbReference type="CDD" id="cd01876">
    <property type="entry name" value="YihA_EngB"/>
    <property type="match status" value="1"/>
</dbReference>
<dbReference type="Gene3D" id="3.40.50.300">
    <property type="entry name" value="P-loop containing nucleotide triphosphate hydrolases"/>
    <property type="match status" value="1"/>
</dbReference>
<dbReference type="NCBIfam" id="TIGR00231">
    <property type="entry name" value="small_GTP"/>
    <property type="match status" value="1"/>
</dbReference>
<gene>
    <name evidence="9" type="primary">ABSGL_12265.1 scaffold 12745</name>
</gene>
<evidence type="ECO:0000313" key="10">
    <source>
        <dbReference type="Proteomes" id="UP000078561"/>
    </source>
</evidence>
<dbReference type="PANTHER" id="PTHR47560:SF1">
    <property type="entry name" value="EXPRESSED PROTEIN"/>
    <property type="match status" value="1"/>
</dbReference>
<keyword evidence="5" id="KW-0460">Magnesium</keyword>
<feature type="domain" description="EngB-type G" evidence="8">
    <location>
        <begin position="100"/>
        <end position="274"/>
    </location>
</feature>
<evidence type="ECO:0000313" key="9">
    <source>
        <dbReference type="EMBL" id="SAM06376.1"/>
    </source>
</evidence>
<dbReference type="PROSITE" id="PS51706">
    <property type="entry name" value="G_ENGB"/>
    <property type="match status" value="1"/>
</dbReference>
<sequence>MLQDIRHTRLTNITSKDRKGGSAADQLSNRQKFKQIDPPLRLYERLERLGFGTLRRTKRYQSVRQQKTKDKHPVPDPEYKLPLMSFFAGAKTPASFPPAHLEEVGFVGRSNVGKSSLLNSLASTTIVRTSDKPGLTQQINFFSVGRLFTMVDMPGYGFAFVDDDQRQQWRQLMETYIGERKSLKRVYVVIDARHGLKVADMDFLKMLDMKRVKFQVVMTKCDLQVLPTLARRVMAVQDDIKGFRNAVKDVLVVSSKTGAGVNQMRKEMLFLMGHLKEKDFYVEKNKQ</sequence>
<dbReference type="InterPro" id="IPR027417">
    <property type="entry name" value="P-loop_NTPase"/>
</dbReference>
<keyword evidence="4" id="KW-0547">Nucleotide-binding</keyword>